<dbReference type="AlphaFoldDB" id="A0A8H2ZQN6"/>
<dbReference type="EMBL" id="CAJHIA010000030">
    <property type="protein sequence ID" value="CAD6447992.1"/>
    <property type="molecule type" value="Genomic_DNA"/>
</dbReference>
<sequence>MECEFQLTKEKLPTSLLRLLSNTLILYQTTPHLPVSSLLALGATSKSFKELIYKIPHVFRYLKLSDVKSVKSEVGSIDNGGQIWRNVQLDENVTEDDFYGGPLRGIFNRLRSRNLLLDVQTLILDGLSVPSDLVMVFQ</sequence>
<evidence type="ECO:0000313" key="2">
    <source>
        <dbReference type="Proteomes" id="UP000624404"/>
    </source>
</evidence>
<gene>
    <name evidence="1" type="ORF">SCLTRI_LOCUS7784</name>
</gene>
<organism evidence="1 2">
    <name type="scientific">Sclerotinia trifoliorum</name>
    <dbReference type="NCBI Taxonomy" id="28548"/>
    <lineage>
        <taxon>Eukaryota</taxon>
        <taxon>Fungi</taxon>
        <taxon>Dikarya</taxon>
        <taxon>Ascomycota</taxon>
        <taxon>Pezizomycotina</taxon>
        <taxon>Leotiomycetes</taxon>
        <taxon>Helotiales</taxon>
        <taxon>Sclerotiniaceae</taxon>
        <taxon>Sclerotinia</taxon>
    </lineage>
</organism>
<protein>
    <submittedName>
        <fullName evidence="1">Bfb4d94b-76d8-4567-b13b-be4655024c47</fullName>
    </submittedName>
</protein>
<name>A0A8H2ZQN6_9HELO</name>
<evidence type="ECO:0000313" key="1">
    <source>
        <dbReference type="EMBL" id="CAD6447992.1"/>
    </source>
</evidence>
<reference evidence="1" key="1">
    <citation type="submission" date="2020-10" db="EMBL/GenBank/DDBJ databases">
        <authorList>
            <person name="Kusch S."/>
        </authorList>
    </citation>
    <scope>NUCLEOTIDE SEQUENCE</scope>
    <source>
        <strain evidence="1">SwB9</strain>
    </source>
</reference>
<dbReference type="Proteomes" id="UP000624404">
    <property type="component" value="Unassembled WGS sequence"/>
</dbReference>
<comment type="caution">
    <text evidence="1">The sequence shown here is derived from an EMBL/GenBank/DDBJ whole genome shotgun (WGS) entry which is preliminary data.</text>
</comment>
<dbReference type="OrthoDB" id="5345494at2759"/>
<accession>A0A8H2ZQN6</accession>
<keyword evidence="2" id="KW-1185">Reference proteome</keyword>
<proteinExistence type="predicted"/>